<dbReference type="EMBL" id="JANBUP010000858">
    <property type="protein sequence ID" value="KAJ2809917.1"/>
    <property type="molecule type" value="Genomic_DNA"/>
</dbReference>
<sequence length="569" mass="59868">MTFVDDADSLLRILSPDRPCPGDGDSQAGLDGLKLSSIFGLNSAPLNQIQTRVTQLDSANPSGNGCDSQSNESNHVAPSTTEKLKNLDPISIQYTEKEKRERKYECRYCQKRFSRPSSLTSHVYTHTGERPFACDFVGCTKRFSVLSNLRRHYKVHSSRRTYGGVRPHGTSFHSSIYASAIPGGNYSFGSGVASLTEPASNRPIPASFMLHQEHSAMHSDCSAFALAGRELFSSPIASQAGSCSANRSVEYSSIGTSSYAPSFRTTASALSLPESLEASLLAGFANEQILPLPGYQGPLSLNSGRGSSDSLSPTSQQAPYPANLGANDDNSYAPEPIVNDLAATSQLDSAITTSQFEALFGRFPTENKLGNSDTSGASGSDSDNSSDHAPVTTDMRLLPLGEQGYGASSPDSLDALDMLIKASSSTVTATNGGSSIHAALSEFFPRSPRIATQTVMTNTSVTTKAMNGAIDPVGGASQDLAMLLSLAPSKNAPLALVDLPPPLPPHHHLTLHQANAPAFTPPGAKLLGSIGGMTTSNGYAESGSGDSGINDSVWQVLHTGHSQSFNSLQ</sequence>
<accession>A0ACC1LK21</accession>
<dbReference type="Proteomes" id="UP001140096">
    <property type="component" value="Unassembled WGS sequence"/>
</dbReference>
<name>A0ACC1LK21_9FUNG</name>
<evidence type="ECO:0000313" key="2">
    <source>
        <dbReference type="Proteomes" id="UP001140096"/>
    </source>
</evidence>
<proteinExistence type="predicted"/>
<evidence type="ECO:0000313" key="1">
    <source>
        <dbReference type="EMBL" id="KAJ2809917.1"/>
    </source>
</evidence>
<organism evidence="1 2">
    <name type="scientific">Coemansia furcata</name>
    <dbReference type="NCBI Taxonomy" id="417177"/>
    <lineage>
        <taxon>Eukaryota</taxon>
        <taxon>Fungi</taxon>
        <taxon>Fungi incertae sedis</taxon>
        <taxon>Zoopagomycota</taxon>
        <taxon>Kickxellomycotina</taxon>
        <taxon>Kickxellomycetes</taxon>
        <taxon>Kickxellales</taxon>
        <taxon>Kickxellaceae</taxon>
        <taxon>Coemansia</taxon>
    </lineage>
</organism>
<protein>
    <submittedName>
        <fullName evidence="1">Uncharacterized protein</fullName>
    </submittedName>
</protein>
<keyword evidence="2" id="KW-1185">Reference proteome</keyword>
<comment type="caution">
    <text evidence="1">The sequence shown here is derived from an EMBL/GenBank/DDBJ whole genome shotgun (WGS) entry which is preliminary data.</text>
</comment>
<reference evidence="1" key="1">
    <citation type="submission" date="2022-07" db="EMBL/GenBank/DDBJ databases">
        <title>Phylogenomic reconstructions and comparative analyses of Kickxellomycotina fungi.</title>
        <authorList>
            <person name="Reynolds N.K."/>
            <person name="Stajich J.E."/>
            <person name="Barry K."/>
            <person name="Grigoriev I.V."/>
            <person name="Crous P."/>
            <person name="Smith M.E."/>
        </authorList>
    </citation>
    <scope>NUCLEOTIDE SEQUENCE</scope>
    <source>
        <strain evidence="1">CBS 102833</strain>
    </source>
</reference>
<gene>
    <name evidence="1" type="ORF">H4S07_002980</name>
</gene>